<reference evidence="5" key="1">
    <citation type="journal article" date="2020" name="Comp. Biochem. Physiol. B, Comp. Biochem.">
        <title>Expression and functional characterization of the CUB domain-containing protein from the triangle sail mussel (Hyriopsis cumingii) in response to pathogenic infection.</title>
        <authorList>
            <person name="Huang Y."/>
            <person name="Hui K.M."/>
            <person name="Ren Q."/>
        </authorList>
    </citation>
    <scope>NUCLEOTIDE SEQUENCE</scope>
</reference>
<keyword evidence="3" id="KW-0472">Membrane</keyword>
<evidence type="ECO:0000256" key="1">
    <source>
        <dbReference type="ARBA" id="ARBA00023157"/>
    </source>
</evidence>
<name>A0A7M1IJU8_SINCU</name>
<organism evidence="5">
    <name type="scientific">Sinohyriopsis cumingii</name>
    <name type="common">Triangle sail mussel</name>
    <name type="synonym">Hyriopsis cumingii</name>
    <dbReference type="NCBI Taxonomy" id="165450"/>
    <lineage>
        <taxon>Eukaryota</taxon>
        <taxon>Metazoa</taxon>
        <taxon>Spiralia</taxon>
        <taxon>Lophotrochozoa</taxon>
        <taxon>Mollusca</taxon>
        <taxon>Bivalvia</taxon>
        <taxon>Autobranchia</taxon>
        <taxon>Heteroconchia</taxon>
        <taxon>Palaeoheterodonta</taxon>
        <taxon>Unionida</taxon>
        <taxon>Unionoidea</taxon>
        <taxon>Unionidae</taxon>
        <taxon>Gonideinae</taxon>
        <taxon>Sinohyriopsis</taxon>
    </lineage>
</organism>
<feature type="transmembrane region" description="Helical" evidence="3">
    <location>
        <begin position="189"/>
        <end position="213"/>
    </location>
</feature>
<keyword evidence="3" id="KW-0812">Transmembrane</keyword>
<dbReference type="PROSITE" id="PS01180">
    <property type="entry name" value="CUB"/>
    <property type="match status" value="1"/>
</dbReference>
<dbReference type="GO" id="GO:0004252">
    <property type="term" value="F:serine-type endopeptidase activity"/>
    <property type="evidence" value="ECO:0007669"/>
    <property type="project" value="TreeGrafter"/>
</dbReference>
<keyword evidence="3" id="KW-1133">Transmembrane helix</keyword>
<protein>
    <submittedName>
        <fullName evidence="5">CUB domain-containing protein</fullName>
    </submittedName>
</protein>
<dbReference type="SMART" id="SM00042">
    <property type="entry name" value="CUB"/>
    <property type="match status" value="1"/>
</dbReference>
<dbReference type="InterPro" id="IPR035914">
    <property type="entry name" value="Sperma_CUB_dom_sf"/>
</dbReference>
<evidence type="ECO:0000256" key="3">
    <source>
        <dbReference type="SAM" id="Phobius"/>
    </source>
</evidence>
<evidence type="ECO:0000313" key="5">
    <source>
        <dbReference type="EMBL" id="QOQ50640.1"/>
    </source>
</evidence>
<dbReference type="Pfam" id="PF00431">
    <property type="entry name" value="CUB"/>
    <property type="match status" value="1"/>
</dbReference>
<keyword evidence="1" id="KW-1015">Disulfide bond</keyword>
<dbReference type="InterPro" id="IPR000859">
    <property type="entry name" value="CUB_dom"/>
</dbReference>
<accession>A0A7M1IJU8</accession>
<comment type="caution">
    <text evidence="2">Lacks conserved residue(s) required for the propagation of feature annotation.</text>
</comment>
<dbReference type="EMBL" id="MT941532">
    <property type="protein sequence ID" value="QOQ50640.1"/>
    <property type="molecule type" value="mRNA"/>
</dbReference>
<dbReference type="CDD" id="cd00041">
    <property type="entry name" value="CUB"/>
    <property type="match status" value="1"/>
</dbReference>
<dbReference type="PANTHER" id="PTHR24255:SF31">
    <property type="entry name" value="CUBILIN-LIKE PROTEIN"/>
    <property type="match status" value="1"/>
</dbReference>
<evidence type="ECO:0000259" key="4">
    <source>
        <dbReference type="PROSITE" id="PS01180"/>
    </source>
</evidence>
<dbReference type="AlphaFoldDB" id="A0A7M1IJU8"/>
<dbReference type="PANTHER" id="PTHR24255">
    <property type="entry name" value="COMPLEMENT COMPONENT 1, S SUBCOMPONENT-RELATED"/>
    <property type="match status" value="1"/>
</dbReference>
<evidence type="ECO:0000256" key="2">
    <source>
        <dbReference type="PROSITE-ProRule" id="PRU00059"/>
    </source>
</evidence>
<dbReference type="Gene3D" id="2.60.120.290">
    <property type="entry name" value="Spermadhesin, CUB domain"/>
    <property type="match status" value="1"/>
</dbReference>
<dbReference type="GO" id="GO:0005615">
    <property type="term" value="C:extracellular space"/>
    <property type="evidence" value="ECO:0007669"/>
    <property type="project" value="TreeGrafter"/>
</dbReference>
<sequence>MMEKYNIPNRPITNLEKLGLIFCLLRASGVVGEELLIKNDSTISLELQNEKYLANQNRTWVLSQDNGLWALHFLQFSLEAPNPKTHVCEYDFLKIRENRNSTVHEDTYCGSQIRDGDIYYSAGPQIELQFKSDDRNEMLRGFEIQAFHAETKGELIQKVEKQLKQSISMITIWEAPVPDVADKKNGPTLLIIGLASGTAVFSIIFVIIFIYFLKAMLKPHKRHELHSILIAGDKSMSLTGRNNVILLGTGRRYSKDKEKPTSSKNFDKPGVITNRLYFSSNCSAADYDKTKASIETRLKRVHETSKARPENFYVHSIPVISETDSSNKTECAY</sequence>
<proteinExistence type="evidence at transcript level"/>
<dbReference type="SUPFAM" id="SSF49854">
    <property type="entry name" value="Spermadhesin, CUB domain"/>
    <property type="match status" value="1"/>
</dbReference>
<feature type="domain" description="CUB" evidence="4">
    <location>
        <begin position="31"/>
        <end position="149"/>
    </location>
</feature>